<feature type="compositionally biased region" description="Basic and acidic residues" evidence="1">
    <location>
        <begin position="469"/>
        <end position="481"/>
    </location>
</feature>
<name>A0ABD1ZD76_9MARC</name>
<accession>A0ABD1ZD76</accession>
<proteinExistence type="predicted"/>
<evidence type="ECO:0000256" key="1">
    <source>
        <dbReference type="SAM" id="MobiDB-lite"/>
    </source>
</evidence>
<reference evidence="3 4" key="1">
    <citation type="submission" date="2024-09" db="EMBL/GenBank/DDBJ databases">
        <title>Chromosome-scale assembly of Riccia fluitans.</title>
        <authorList>
            <person name="Paukszto L."/>
            <person name="Sawicki J."/>
            <person name="Karawczyk K."/>
            <person name="Piernik-Szablinska J."/>
            <person name="Szczecinska M."/>
            <person name="Mazdziarz M."/>
        </authorList>
    </citation>
    <scope>NUCLEOTIDE SEQUENCE [LARGE SCALE GENOMIC DNA]</scope>
    <source>
        <strain evidence="3">Rf_01</strain>
        <tissue evidence="3">Aerial parts of the thallus</tissue>
    </source>
</reference>
<keyword evidence="2" id="KW-0812">Transmembrane</keyword>
<feature type="transmembrane region" description="Helical" evidence="2">
    <location>
        <begin position="12"/>
        <end position="30"/>
    </location>
</feature>
<gene>
    <name evidence="3" type="ORF">R1flu_012982</name>
</gene>
<feature type="compositionally biased region" description="Basic and acidic residues" evidence="1">
    <location>
        <begin position="243"/>
        <end position="254"/>
    </location>
</feature>
<dbReference type="InterPro" id="IPR019141">
    <property type="entry name" value="DUF2045"/>
</dbReference>
<dbReference type="PANTHER" id="PTHR21477:SF12">
    <property type="entry name" value="PROTEIN PHLOEM PROTEIN 2-LIKE A10"/>
    <property type="match status" value="1"/>
</dbReference>
<evidence type="ECO:0000313" key="3">
    <source>
        <dbReference type="EMBL" id="KAL2645395.1"/>
    </source>
</evidence>
<evidence type="ECO:0008006" key="5">
    <source>
        <dbReference type="Google" id="ProtNLM"/>
    </source>
</evidence>
<protein>
    <recommendedName>
        <fullName evidence="5">Protein PHLOEM PROTEIN 2-LIKE A10</fullName>
    </recommendedName>
</protein>
<comment type="caution">
    <text evidence="3">The sequence shown here is derived from an EMBL/GenBank/DDBJ whole genome shotgun (WGS) entry which is preliminary data.</text>
</comment>
<evidence type="ECO:0000313" key="4">
    <source>
        <dbReference type="Proteomes" id="UP001605036"/>
    </source>
</evidence>
<dbReference type="Proteomes" id="UP001605036">
    <property type="component" value="Unassembled WGS sequence"/>
</dbReference>
<dbReference type="EMBL" id="JBHFFA010000002">
    <property type="protein sequence ID" value="KAL2645395.1"/>
    <property type="molecule type" value="Genomic_DNA"/>
</dbReference>
<evidence type="ECO:0000256" key="2">
    <source>
        <dbReference type="SAM" id="Phobius"/>
    </source>
</evidence>
<dbReference type="AlphaFoldDB" id="A0ABD1ZD76"/>
<sequence>MTLPLTRRQRNALITCAAVGAGGYISYRIYTSPSITRKRRQLYKFFSSLTSLLDAASKGGDCAGVLWQDLHAFLLTDKDEVPQSLKQLLKVGQTREFQASVAALCRSVTQGVVSSLAKGVPAGVPFDGSEYGSALHEELSYRKEGLRKTGKSVGGDLGFRESRKERRFRVSGETDYKDALDDEDKAAVKKADRMDKPDTLKIDAEEDEDEVGKYSQCMTSRTYYRDRSAGDTAGENGKGKSRSQGERRFRGENNKVESLPERLVGKLFSESGKGFASTVVASAARSLVLAVLEATHEKQKQDVKSQAWDWAPDFNKEKITFGAKGISTGGIILDSLEKPGSDAPGASLPENLINLAASEKGKALIADCIETFVGTAVSVYLTKTRDVNFYDDMISSVVKPTHKAPVKELLTSVCNGAVQTFVRTSYDVMSAGSSAPSQSVTESSAAEMDSPLPNIKSVFALDKHSYFSDSGHPKEGDDAAGKGESVVSGSAPCSPEKAEGESLPLSGLRGVSISFDHTPKVEKVLRLESEKLQEVILVPANDQERADKKPEGSNSKAWVEGIARTLAVPSNRALVLDVAGTMTQEAVRSAIEVVTEKVTNPFRSKKKDSSKDEKPSTSTVVRLVTKTGDLAVATASKAMVVMTIPTDPDFD</sequence>
<dbReference type="PANTHER" id="PTHR21477">
    <property type="entry name" value="ZGC:172139"/>
    <property type="match status" value="1"/>
</dbReference>
<keyword evidence="2" id="KW-0472">Membrane</keyword>
<organism evidence="3 4">
    <name type="scientific">Riccia fluitans</name>
    <dbReference type="NCBI Taxonomy" id="41844"/>
    <lineage>
        <taxon>Eukaryota</taxon>
        <taxon>Viridiplantae</taxon>
        <taxon>Streptophyta</taxon>
        <taxon>Embryophyta</taxon>
        <taxon>Marchantiophyta</taxon>
        <taxon>Marchantiopsida</taxon>
        <taxon>Marchantiidae</taxon>
        <taxon>Marchantiales</taxon>
        <taxon>Ricciaceae</taxon>
        <taxon>Riccia</taxon>
    </lineage>
</organism>
<keyword evidence="4" id="KW-1185">Reference proteome</keyword>
<keyword evidence="2" id="KW-1133">Transmembrane helix</keyword>
<feature type="region of interest" description="Disordered" evidence="1">
    <location>
        <begin position="225"/>
        <end position="254"/>
    </location>
</feature>
<feature type="region of interest" description="Disordered" evidence="1">
    <location>
        <begin position="469"/>
        <end position="502"/>
    </location>
</feature>